<dbReference type="Gene3D" id="2.130.10.10">
    <property type="entry name" value="YVTN repeat-like/Quinoprotein amine dehydrogenase"/>
    <property type="match status" value="2"/>
</dbReference>
<feature type="coiled-coil region" evidence="2">
    <location>
        <begin position="1143"/>
        <end position="1274"/>
    </location>
</feature>
<feature type="repeat" description="WD" evidence="1">
    <location>
        <begin position="679"/>
        <end position="720"/>
    </location>
</feature>
<keyword evidence="5" id="KW-1185">Reference proteome</keyword>
<dbReference type="InterPro" id="IPR001680">
    <property type="entry name" value="WD40_rpt"/>
</dbReference>
<feature type="repeat" description="WD" evidence="1">
    <location>
        <begin position="548"/>
        <end position="589"/>
    </location>
</feature>
<dbReference type="InterPro" id="IPR015943">
    <property type="entry name" value="WD40/YVTN_repeat-like_dom_sf"/>
</dbReference>
<dbReference type="SUPFAM" id="SSF50998">
    <property type="entry name" value="Quinoprotein alcohol dehydrogenase-like"/>
    <property type="match status" value="1"/>
</dbReference>
<dbReference type="Pfam" id="PF00400">
    <property type="entry name" value="WD40"/>
    <property type="match status" value="1"/>
</dbReference>
<feature type="coiled-coil region" evidence="2">
    <location>
        <begin position="851"/>
        <end position="975"/>
    </location>
</feature>
<comment type="caution">
    <text evidence="4">The sequence shown here is derived from an EMBL/GenBank/DDBJ whole genome shotgun (WGS) entry which is preliminary data.</text>
</comment>
<reference evidence="4" key="1">
    <citation type="submission" date="2021-07" db="EMBL/GenBank/DDBJ databases">
        <authorList>
            <person name="Catto M.A."/>
            <person name="Jacobson A."/>
            <person name="Kennedy G."/>
            <person name="Labadie P."/>
            <person name="Hunt B.G."/>
            <person name="Srinivasan R."/>
        </authorList>
    </citation>
    <scope>NUCLEOTIDE SEQUENCE</scope>
    <source>
        <strain evidence="4">PL_HMW_Pooled</strain>
        <tissue evidence="4">Head</tissue>
    </source>
</reference>
<evidence type="ECO:0000256" key="1">
    <source>
        <dbReference type="PROSITE-ProRule" id="PRU00221"/>
    </source>
</evidence>
<dbReference type="Gene3D" id="1.10.287.1490">
    <property type="match status" value="1"/>
</dbReference>
<reference evidence="4" key="2">
    <citation type="journal article" date="2023" name="BMC Genomics">
        <title>Pest status, molecular evolution, and epigenetic factors derived from the genome assembly of Frankliniella fusca, a thysanopteran phytovirus vector.</title>
        <authorList>
            <person name="Catto M.A."/>
            <person name="Labadie P.E."/>
            <person name="Jacobson A.L."/>
            <person name="Kennedy G.G."/>
            <person name="Srinivasan R."/>
            <person name="Hunt B.G."/>
        </authorList>
    </citation>
    <scope>NUCLEOTIDE SEQUENCE</scope>
    <source>
        <strain evidence="4">PL_HMW_Pooled</strain>
    </source>
</reference>
<dbReference type="SUPFAM" id="SSF50978">
    <property type="entry name" value="WD40 repeat-like"/>
    <property type="match status" value="1"/>
</dbReference>
<evidence type="ECO:0000313" key="5">
    <source>
        <dbReference type="Proteomes" id="UP001219518"/>
    </source>
</evidence>
<dbReference type="InterPro" id="IPR036322">
    <property type="entry name" value="WD40_repeat_dom_sf"/>
</dbReference>
<protein>
    <submittedName>
        <fullName evidence="4">Cilia- and flagella-associated protein 57</fullName>
    </submittedName>
</protein>
<keyword evidence="2" id="KW-0175">Coiled coil</keyword>
<feature type="region of interest" description="Disordered" evidence="3">
    <location>
        <begin position="62"/>
        <end position="83"/>
    </location>
</feature>
<keyword evidence="1" id="KW-0853">WD repeat</keyword>
<keyword evidence="4" id="KW-0282">Flagellum</keyword>
<dbReference type="Proteomes" id="UP001219518">
    <property type="component" value="Unassembled WGS sequence"/>
</dbReference>
<keyword evidence="4" id="KW-0966">Cell projection</keyword>
<dbReference type="CDD" id="cd14686">
    <property type="entry name" value="bZIP"/>
    <property type="match status" value="1"/>
</dbReference>
<dbReference type="PROSITE" id="PS50082">
    <property type="entry name" value="WD_REPEATS_2"/>
    <property type="match status" value="2"/>
</dbReference>
<evidence type="ECO:0000313" key="4">
    <source>
        <dbReference type="EMBL" id="KAK3933393.1"/>
    </source>
</evidence>
<gene>
    <name evidence="4" type="ORF">KUF71_017981</name>
</gene>
<sequence>MNANDMTLSLPGLLPLAFFGLRTGVKGNAYFLTDHDILYPAGSVLVIHNHIQKHQKFIKLVDQHGKEQHSKEPHSKEPHLKEQHVKEQHVIKEIVLSPNRKIAAITEQGDKPLITIYDLESLKRKKVLSLPGESEAQEFVSFTFTNDGKGVLAVTGAPDWSLYSFNCEKGKMESTCKATVVGNAGTVAQVAAHPTDNTTCVLVGPGLFRLMMVTETVWRQFGWQKADQLQLSCVAYLTPERILAGTKDGKLVLVENNELKGVFKAADIKDLDPKSLDVQQSSTSLLTVETQTSSDAEIRGLISFYKGFAFSLGTGLIHLFEVDPNQVYRKRNIFEIPTTEFDNMYAKNLNTVRNLCMNISQDRLIATTDRCQLYTTKLWGPDISQVPRISMKLLGQQLHHGPVSGLAVCAWKPIFMTVGQDDRTVRLWNYETETQDLIKQYPEDIFCIALHPTGAPKEKENIYCIYIHVPANFVNISDYYTGLYAVLGFCDKLRYMTVLIDDLQEMREFPIRNCNTCSYSNNGHMFAAANGNVIQIFSTITFENMYNLKGHFGEIRRMVWTPQDLKVVSCGMEGAVYEWDVATGNRVGEVITKSCSYSDVCVTSDGKTIYSVGSDGYIKEMTSSQIIREVVVGDKKMDAITLDAVVLSRSNLMLFTAGMNGVIFSVKYPLTDPAIYTEYHVHSGDVTHMRLTYDDKVLLSIAKDGSVCIWTLTNTEGKTVQMDKDFSHSKEILISRNELEEKILMIKDQQVRLNELETEHAYNTRKMESEYEDKIRELNESYRGVVEELKVKNENLEADHILEMNKTQTDIAEMKVAHEQAMQALETNYYGKLILEYDKYTALDSRSAKMREDYERRLQELQASKDKALSELAEHYENQLRVKEAEQDQLRKQLSQERSEHEDIKQQIEDDADREIVILRATYESQLREERDNNVRLRGEAGVMKKKLVGSQKEVEELKHQVSQLQGEQQQYQHAVHSLDRDVLDLKKEVVERDSTIQLKEKNIFDLKKANQELDKFKFVLNYKITELKSEIEPKDLEIKEKKEQIQDMEQELERLQRHNESIKVEMNELREKLTGTESELQTEKNIHINTNRLLKRLWVDLHNTSSLIQSPKELREAMKLLYQKYSGNPSLLLSRAQDTDAQAEFMRQREHLERTVASLKRQVYKGGLSKQGDYARIMEENIYLIEELNSVRNSLKKSQSELQNLEMLLGLSASSSRARNALELQEKLRKALREREEIEERGPERVIEIEKKMVLLQEEVDRLISKLGKSEKEAYLQEKKIRENKRIQFSQKKNEEKTEVSTD</sequence>
<name>A0AAE1LVD4_9NEOP</name>
<dbReference type="InterPro" id="IPR052993">
    <property type="entry name" value="CFA-57"/>
</dbReference>
<dbReference type="SMART" id="SM00320">
    <property type="entry name" value="WD40"/>
    <property type="match status" value="5"/>
</dbReference>
<dbReference type="PANTHER" id="PTHR32215:SF0">
    <property type="entry name" value="CILIA- AND FLAGELLA-ASSOCIATED PROTEIN 57"/>
    <property type="match status" value="1"/>
</dbReference>
<keyword evidence="4" id="KW-0969">Cilium</keyword>
<feature type="coiled-coil region" evidence="2">
    <location>
        <begin position="1032"/>
        <end position="1087"/>
    </location>
</feature>
<proteinExistence type="predicted"/>
<dbReference type="PANTHER" id="PTHR32215">
    <property type="entry name" value="CILIA- AND FLAGELLA-ASSOCIATED PROTEIN 57"/>
    <property type="match status" value="1"/>
</dbReference>
<dbReference type="EMBL" id="JAHWGI010001444">
    <property type="protein sequence ID" value="KAK3933393.1"/>
    <property type="molecule type" value="Genomic_DNA"/>
</dbReference>
<evidence type="ECO:0000256" key="2">
    <source>
        <dbReference type="SAM" id="Coils"/>
    </source>
</evidence>
<evidence type="ECO:0000256" key="3">
    <source>
        <dbReference type="SAM" id="MobiDB-lite"/>
    </source>
</evidence>
<organism evidence="4 5">
    <name type="scientific">Frankliniella fusca</name>
    <dbReference type="NCBI Taxonomy" id="407009"/>
    <lineage>
        <taxon>Eukaryota</taxon>
        <taxon>Metazoa</taxon>
        <taxon>Ecdysozoa</taxon>
        <taxon>Arthropoda</taxon>
        <taxon>Hexapoda</taxon>
        <taxon>Insecta</taxon>
        <taxon>Pterygota</taxon>
        <taxon>Neoptera</taxon>
        <taxon>Paraneoptera</taxon>
        <taxon>Thysanoptera</taxon>
        <taxon>Terebrantia</taxon>
        <taxon>Thripoidea</taxon>
        <taxon>Thripidae</taxon>
        <taxon>Frankliniella</taxon>
    </lineage>
</organism>
<feature type="coiled-coil region" evidence="2">
    <location>
        <begin position="736"/>
        <end position="806"/>
    </location>
</feature>
<dbReference type="InterPro" id="IPR011047">
    <property type="entry name" value="Quinoprotein_ADH-like_sf"/>
</dbReference>
<accession>A0AAE1LVD4</accession>